<dbReference type="AlphaFoldDB" id="A0AAD5B478"/>
<sequence length="212" mass="24985">MTKTLNELGDLKKVGFGKPFPRHGLKLLHWFANSCLYFDNNNQMWLYDNPEEGHFGFKYFGNKTELLPYSNLNYYEMGNLREAEGLPDYFRDDYIQNRNDCDSNKDRIIVRVNDEWLKRVYVTEHNDGRNDFNKSATYIISKGLIMNIRNRSLKDFLLKTGYLTEQEIPVQNNEYTAVDMDNEQNTGNERVIEDDSQGDFRKPKSRCSCTIL</sequence>
<dbReference type="PANTHER" id="PTHR38706:SF2">
    <property type="match status" value="1"/>
</dbReference>
<protein>
    <submittedName>
        <fullName evidence="1">Uncharacterized protein</fullName>
    </submittedName>
</protein>
<evidence type="ECO:0000313" key="2">
    <source>
        <dbReference type="Proteomes" id="UP001205998"/>
    </source>
</evidence>
<organism evidence="1 2">
    <name type="scientific">Silurus asotus</name>
    <name type="common">Amur catfish</name>
    <name type="synonym">Parasilurus asotus</name>
    <dbReference type="NCBI Taxonomy" id="30991"/>
    <lineage>
        <taxon>Eukaryota</taxon>
        <taxon>Metazoa</taxon>
        <taxon>Chordata</taxon>
        <taxon>Craniata</taxon>
        <taxon>Vertebrata</taxon>
        <taxon>Euteleostomi</taxon>
        <taxon>Actinopterygii</taxon>
        <taxon>Neopterygii</taxon>
        <taxon>Teleostei</taxon>
        <taxon>Ostariophysi</taxon>
        <taxon>Siluriformes</taxon>
        <taxon>Siluridae</taxon>
        <taxon>Silurus</taxon>
    </lineage>
</organism>
<dbReference type="PANTHER" id="PTHR38706">
    <property type="entry name" value="SI:CH211-198C19.1-RELATED"/>
    <property type="match status" value="1"/>
</dbReference>
<dbReference type="EMBL" id="MU550247">
    <property type="protein sequence ID" value="KAI5627572.1"/>
    <property type="molecule type" value="Genomic_DNA"/>
</dbReference>
<reference evidence="1" key="1">
    <citation type="submission" date="2018-07" db="EMBL/GenBank/DDBJ databases">
        <title>Comparative genomics of catfishes provides insights into carnivory and benthic adaptation.</title>
        <authorList>
            <person name="Zhang Y."/>
            <person name="Wang D."/>
            <person name="Peng Z."/>
            <person name="Zheng S."/>
            <person name="Shao F."/>
            <person name="Tao W."/>
        </authorList>
    </citation>
    <scope>NUCLEOTIDE SEQUENCE</scope>
    <source>
        <strain evidence="1">Chongqing</strain>
    </source>
</reference>
<keyword evidence="2" id="KW-1185">Reference proteome</keyword>
<accession>A0AAD5B478</accession>
<evidence type="ECO:0000313" key="1">
    <source>
        <dbReference type="EMBL" id="KAI5627572.1"/>
    </source>
</evidence>
<comment type="caution">
    <text evidence="1">The sequence shown here is derived from an EMBL/GenBank/DDBJ whole genome shotgun (WGS) entry which is preliminary data.</text>
</comment>
<proteinExistence type="predicted"/>
<name>A0AAD5B478_SILAS</name>
<gene>
    <name evidence="1" type="ORF">C0J50_12875</name>
</gene>
<dbReference type="Proteomes" id="UP001205998">
    <property type="component" value="Unassembled WGS sequence"/>
</dbReference>